<dbReference type="InterPro" id="IPR049492">
    <property type="entry name" value="BD-FAE-like_dom"/>
</dbReference>
<organism evidence="3 4">
    <name type="scientific">Limnoraphis robusta CS-951</name>
    <dbReference type="NCBI Taxonomy" id="1637645"/>
    <lineage>
        <taxon>Bacteria</taxon>
        <taxon>Bacillati</taxon>
        <taxon>Cyanobacteriota</taxon>
        <taxon>Cyanophyceae</taxon>
        <taxon>Oscillatoriophycideae</taxon>
        <taxon>Oscillatoriales</taxon>
        <taxon>Sirenicapillariaceae</taxon>
        <taxon>Limnoraphis</taxon>
    </lineage>
</organism>
<evidence type="ECO:0000259" key="2">
    <source>
        <dbReference type="Pfam" id="PF20434"/>
    </source>
</evidence>
<dbReference type="PANTHER" id="PTHR48081:SF13">
    <property type="entry name" value="ALPHA_BETA HYDROLASE"/>
    <property type="match status" value="1"/>
</dbReference>
<dbReference type="AlphaFoldDB" id="A0A0F5YB59"/>
<evidence type="ECO:0000313" key="3">
    <source>
        <dbReference type="EMBL" id="KKD35847.1"/>
    </source>
</evidence>
<protein>
    <submittedName>
        <fullName evidence="3">Lipase</fullName>
    </submittedName>
</protein>
<reference evidence="3 4" key="1">
    <citation type="submission" date="2015-06" db="EMBL/GenBank/DDBJ databases">
        <title>Draft genome assembly of filamentous brackish cyanobacterium Limnoraphis robusta strain CS-951.</title>
        <authorList>
            <person name="Willis A."/>
            <person name="Parks M."/>
            <person name="Burford M.A."/>
        </authorList>
    </citation>
    <scope>NUCLEOTIDE SEQUENCE [LARGE SCALE GENOMIC DNA]</scope>
    <source>
        <strain evidence="3 4">CS-951</strain>
    </source>
</reference>
<dbReference type="InterPro" id="IPR050300">
    <property type="entry name" value="GDXG_lipolytic_enzyme"/>
</dbReference>
<evidence type="ECO:0000256" key="1">
    <source>
        <dbReference type="ARBA" id="ARBA00022801"/>
    </source>
</evidence>
<dbReference type="PANTHER" id="PTHR48081">
    <property type="entry name" value="AB HYDROLASE SUPERFAMILY PROTEIN C4A8.06C"/>
    <property type="match status" value="1"/>
</dbReference>
<dbReference type="InterPro" id="IPR029058">
    <property type="entry name" value="AB_hydrolase_fold"/>
</dbReference>
<dbReference type="Proteomes" id="UP000033607">
    <property type="component" value="Unassembled WGS sequence"/>
</dbReference>
<evidence type="ECO:0000313" key="4">
    <source>
        <dbReference type="Proteomes" id="UP000033607"/>
    </source>
</evidence>
<accession>A0A0F5YB59</accession>
<dbReference type="EMBL" id="LATL02000258">
    <property type="protein sequence ID" value="KKD35847.1"/>
    <property type="molecule type" value="Genomic_DNA"/>
</dbReference>
<dbReference type="GO" id="GO:0016787">
    <property type="term" value="F:hydrolase activity"/>
    <property type="evidence" value="ECO:0007669"/>
    <property type="project" value="UniProtKB-KW"/>
</dbReference>
<proteinExistence type="predicted"/>
<name>A0A0F5YB59_9CYAN</name>
<comment type="caution">
    <text evidence="3">The sequence shown here is derived from an EMBL/GenBank/DDBJ whole genome shotgun (WGS) entry which is preliminary data.</text>
</comment>
<sequence>MSPSLPYPLAFTRFLKQVWGKRAGSALAMTKLLNQYNTHLNITYLTVNGYPLKLDVYQRKISQPHPTVIFIHGGGWVGGEKESQVSKLIPFLEMGLSVVNIEYRLANIALAPAAVEDCLCALGWVIRHGEKYNFDSDKMILAGESAGGHLALTTGLIPASTEWNLPGQPEEQLKVAAIINWYGITDVRDLIIGSNTRDYAVTWFGNQPDKLEIADRVSPLHYIKPNLPPILTIHGDADTVVPYSHAVRLHQALDQAGVDNQLLTLPNAGHGQFNATEESQISQTIQEFLRQYQLLN</sequence>
<dbReference type="Pfam" id="PF20434">
    <property type="entry name" value="BD-FAE"/>
    <property type="match status" value="1"/>
</dbReference>
<keyword evidence="1" id="KW-0378">Hydrolase</keyword>
<feature type="domain" description="BD-FAE-like" evidence="2">
    <location>
        <begin position="54"/>
        <end position="253"/>
    </location>
</feature>
<gene>
    <name evidence="3" type="ORF">WN50_23000</name>
</gene>
<dbReference type="Gene3D" id="3.40.50.1820">
    <property type="entry name" value="alpha/beta hydrolase"/>
    <property type="match status" value="1"/>
</dbReference>
<dbReference type="PATRIC" id="fig|1637645.4.peg.5147"/>
<dbReference type="RefSeq" id="WP_046280933.1">
    <property type="nucleotide sequence ID" value="NZ_LATL02000258.1"/>
</dbReference>
<dbReference type="SUPFAM" id="SSF53474">
    <property type="entry name" value="alpha/beta-Hydrolases"/>
    <property type="match status" value="1"/>
</dbReference>
<dbReference type="OrthoDB" id="24847at2"/>